<organism evidence="3 4">
    <name type="scientific">Candidatus Manganitrophus noduliformans</name>
    <dbReference type="NCBI Taxonomy" id="2606439"/>
    <lineage>
        <taxon>Bacteria</taxon>
        <taxon>Pseudomonadati</taxon>
        <taxon>Nitrospirota</taxon>
        <taxon>Nitrospiria</taxon>
        <taxon>Candidatus Troglogloeales</taxon>
        <taxon>Candidatus Manganitrophaceae</taxon>
        <taxon>Candidatus Manganitrophus</taxon>
    </lineage>
</organism>
<evidence type="ECO:0000313" key="4">
    <source>
        <dbReference type="Proteomes" id="UP000534783"/>
    </source>
</evidence>
<dbReference type="EMBL" id="VTOW01000003">
    <property type="protein sequence ID" value="NKE71994.1"/>
    <property type="molecule type" value="Genomic_DNA"/>
</dbReference>
<evidence type="ECO:0000259" key="1">
    <source>
        <dbReference type="PROSITE" id="PS50883"/>
    </source>
</evidence>
<gene>
    <name evidence="3" type="ORF">MNODULE_14695</name>
</gene>
<dbReference type="SMART" id="SM00267">
    <property type="entry name" value="GGDEF"/>
    <property type="match status" value="1"/>
</dbReference>
<dbReference type="Pfam" id="PF00563">
    <property type="entry name" value="EAL"/>
    <property type="match status" value="1"/>
</dbReference>
<dbReference type="SMART" id="SM00052">
    <property type="entry name" value="EAL"/>
    <property type="match status" value="1"/>
</dbReference>
<dbReference type="InterPro" id="IPR036291">
    <property type="entry name" value="NAD(P)-bd_dom_sf"/>
</dbReference>
<dbReference type="FunFam" id="3.30.70.270:FF:000001">
    <property type="entry name" value="Diguanylate cyclase domain protein"/>
    <property type="match status" value="1"/>
</dbReference>
<reference evidence="3 4" key="1">
    <citation type="journal article" date="2020" name="Nature">
        <title>Bacterial chemolithoautotrophy via manganese oxidation.</title>
        <authorList>
            <person name="Yu H."/>
            <person name="Leadbetter J.R."/>
        </authorList>
    </citation>
    <scope>NUCLEOTIDE SEQUENCE [LARGE SCALE GENOMIC DNA]</scope>
    <source>
        <strain evidence="3 4">Mn-1</strain>
    </source>
</reference>
<dbReference type="SUPFAM" id="SSF51735">
    <property type="entry name" value="NAD(P)-binding Rossmann-fold domains"/>
    <property type="match status" value="1"/>
</dbReference>
<dbReference type="PROSITE" id="PS50887">
    <property type="entry name" value="GGDEF"/>
    <property type="match status" value="1"/>
</dbReference>
<dbReference type="Gene3D" id="3.20.20.450">
    <property type="entry name" value="EAL domain"/>
    <property type="match status" value="1"/>
</dbReference>
<dbReference type="GO" id="GO:0071111">
    <property type="term" value="F:cyclic-guanylate-specific phosphodiesterase activity"/>
    <property type="evidence" value="ECO:0007669"/>
    <property type="project" value="InterPro"/>
</dbReference>
<dbReference type="RefSeq" id="WP_168061262.1">
    <property type="nucleotide sequence ID" value="NZ_VTOW01000003.1"/>
</dbReference>
<dbReference type="InterPro" id="IPR043128">
    <property type="entry name" value="Rev_trsase/Diguanyl_cyclase"/>
</dbReference>
<dbReference type="Pfam" id="PF00990">
    <property type="entry name" value="GGDEF"/>
    <property type="match status" value="1"/>
</dbReference>
<dbReference type="InterPro" id="IPR029787">
    <property type="entry name" value="Nucleotide_cyclase"/>
</dbReference>
<dbReference type="InterPro" id="IPR035919">
    <property type="entry name" value="EAL_sf"/>
</dbReference>
<dbReference type="SUPFAM" id="SSF141868">
    <property type="entry name" value="EAL domain-like"/>
    <property type="match status" value="1"/>
</dbReference>
<dbReference type="PROSITE" id="PS50883">
    <property type="entry name" value="EAL"/>
    <property type="match status" value="1"/>
</dbReference>
<name>A0A7X6IC15_9BACT</name>
<proteinExistence type="predicted"/>
<dbReference type="AlphaFoldDB" id="A0A7X6IC15"/>
<dbReference type="Proteomes" id="UP000534783">
    <property type="component" value="Unassembled WGS sequence"/>
</dbReference>
<evidence type="ECO:0000313" key="3">
    <source>
        <dbReference type="EMBL" id="NKE71994.1"/>
    </source>
</evidence>
<dbReference type="Gene3D" id="3.40.50.720">
    <property type="entry name" value="NAD(P)-binding Rossmann-like Domain"/>
    <property type="match status" value="1"/>
</dbReference>
<dbReference type="InterPro" id="IPR001633">
    <property type="entry name" value="EAL_dom"/>
</dbReference>
<dbReference type="CDD" id="cd01949">
    <property type="entry name" value="GGDEF"/>
    <property type="match status" value="1"/>
</dbReference>
<keyword evidence="4" id="KW-1185">Reference proteome</keyword>
<evidence type="ECO:0000259" key="2">
    <source>
        <dbReference type="PROSITE" id="PS50887"/>
    </source>
</evidence>
<feature type="domain" description="GGDEF" evidence="2">
    <location>
        <begin position="159"/>
        <end position="288"/>
    </location>
</feature>
<dbReference type="InterPro" id="IPR000160">
    <property type="entry name" value="GGDEF_dom"/>
</dbReference>
<feature type="domain" description="EAL" evidence="1">
    <location>
        <begin position="281"/>
        <end position="516"/>
    </location>
</feature>
<dbReference type="PANTHER" id="PTHR33121">
    <property type="entry name" value="CYCLIC DI-GMP PHOSPHODIESTERASE PDEF"/>
    <property type="match status" value="1"/>
</dbReference>
<dbReference type="CDD" id="cd01948">
    <property type="entry name" value="EAL"/>
    <property type="match status" value="1"/>
</dbReference>
<dbReference type="NCBIfam" id="TIGR00254">
    <property type="entry name" value="GGDEF"/>
    <property type="match status" value="1"/>
</dbReference>
<comment type="caution">
    <text evidence="3">The sequence shown here is derived from an EMBL/GenBank/DDBJ whole genome shotgun (WGS) entry which is preliminary data.</text>
</comment>
<accession>A0A7X6IC15</accession>
<dbReference type="InterPro" id="IPR050706">
    <property type="entry name" value="Cyclic-di-GMP_PDE-like"/>
</dbReference>
<dbReference type="Gene3D" id="3.30.70.270">
    <property type="match status" value="1"/>
</dbReference>
<protein>
    <submittedName>
        <fullName evidence="3">Diguanylate cyclase</fullName>
    </submittedName>
</protein>
<dbReference type="PANTHER" id="PTHR33121:SF70">
    <property type="entry name" value="SIGNALING PROTEIN YKOW"/>
    <property type="match status" value="1"/>
</dbReference>
<sequence length="516" mass="57735">MSEETVIRIAIIGAGRGGLALLQCFSEIPDIQISGIADTNQDAPGMQEAKRLGILSTTRLLDLITQPDVDLILEVTGDPDMPAFILGHKKKSAELFSGAEAKLLWRLVQNMIRQNRQIRSLMEQIKSEAMRDTLTGLYNRRYFDHRAEEEIIRADRGKHALAFMLCDLDDFKSLNEAKGRQLGDEILKAVATDMKQSTRGSDLIFRWGGDEVVVVLSKATREGVLIAAERIRKGIRKIGKKAAVPLDLSIGVSLYPDHGDNLDKLIHLADRALYIAKKGGEKIHIGDEGYPLNETAIKVVFQPIIDLRTKQVIGSEALTRDPKGKLNVFDLFRRYHTIGQLNELKRICFSTQLKAAEEHKIERLFVNIDSDILSRMDSVPKPPGIDVILEISEAEALHSVEKHLQMADKWRGKGFKFAIDDFGAGFISLPFVAQLMPDYIKIDRMTTLQAVSSKKFRKFLKNLIAALQEYVTVGMVAEGIETEEELEVVRDLGIYLAQGYLLGKPKAIKPSRPPKK</sequence>
<dbReference type="SUPFAM" id="SSF55073">
    <property type="entry name" value="Nucleotide cyclase"/>
    <property type="match status" value="1"/>
</dbReference>